<dbReference type="PANTHER" id="PTHR45527">
    <property type="entry name" value="NONRIBOSOMAL PEPTIDE SYNTHETASE"/>
    <property type="match status" value="1"/>
</dbReference>
<comment type="caution">
    <text evidence="5">The sequence shown here is derived from an EMBL/GenBank/DDBJ whole genome shotgun (WGS) entry which is preliminary data.</text>
</comment>
<keyword evidence="6" id="KW-1185">Reference proteome</keyword>
<sequence length="146" mass="15943">MTRIAIEDIWPLSPLQEGMLFHAAVESEGSDAYVGQRTLELTGPVDAARLRTTWQALLQRHAVLRAGFRRRKSGEAVQVVARGVVLPWREVDVSGLGLADAVVAAEGVAEEELARGFDVGVPPLVRVALVRLSAVRHWLVITSHHI</sequence>
<evidence type="ECO:0000313" key="6">
    <source>
        <dbReference type="Proteomes" id="UP001474181"/>
    </source>
</evidence>
<proteinExistence type="predicted"/>
<evidence type="ECO:0000256" key="2">
    <source>
        <dbReference type="ARBA" id="ARBA00022553"/>
    </source>
</evidence>
<organism evidence="5 6">
    <name type="scientific">Streptomyces hyaluromycini</name>
    <dbReference type="NCBI Taxonomy" id="1377993"/>
    <lineage>
        <taxon>Bacteria</taxon>
        <taxon>Bacillati</taxon>
        <taxon>Actinomycetota</taxon>
        <taxon>Actinomycetes</taxon>
        <taxon>Kitasatosporales</taxon>
        <taxon>Streptomycetaceae</taxon>
        <taxon>Streptomyces</taxon>
    </lineage>
</organism>
<keyword evidence="1" id="KW-0596">Phosphopantetheine</keyword>
<evidence type="ECO:0000313" key="5">
    <source>
        <dbReference type="EMBL" id="MER7187220.1"/>
    </source>
</evidence>
<evidence type="ECO:0000256" key="1">
    <source>
        <dbReference type="ARBA" id="ARBA00022450"/>
    </source>
</evidence>
<dbReference type="Proteomes" id="UP001474181">
    <property type="component" value="Unassembled WGS sequence"/>
</dbReference>
<protein>
    <submittedName>
        <fullName evidence="5">Condensation domain-containing protein</fullName>
    </submittedName>
</protein>
<name>A0ABV1XDW8_9ACTN</name>
<keyword evidence="3" id="KW-0436">Ligase</keyword>
<accession>A0ABV1XDW8</accession>
<evidence type="ECO:0000259" key="4">
    <source>
        <dbReference type="Pfam" id="PF00668"/>
    </source>
</evidence>
<dbReference type="Pfam" id="PF00668">
    <property type="entry name" value="Condensation"/>
    <property type="match status" value="1"/>
</dbReference>
<reference evidence="5 6" key="1">
    <citation type="submission" date="2024-06" db="EMBL/GenBank/DDBJ databases">
        <title>The Natural Products Discovery Center: Release of the First 8490 Sequenced Strains for Exploring Actinobacteria Biosynthetic Diversity.</title>
        <authorList>
            <person name="Kalkreuter E."/>
            <person name="Kautsar S.A."/>
            <person name="Yang D."/>
            <person name="Bader C.D."/>
            <person name="Teijaro C.N."/>
            <person name="Fluegel L."/>
            <person name="Davis C.M."/>
            <person name="Simpson J.R."/>
            <person name="Lauterbach L."/>
            <person name="Steele A.D."/>
            <person name="Gui C."/>
            <person name="Meng S."/>
            <person name="Li G."/>
            <person name="Viehrig K."/>
            <person name="Ye F."/>
            <person name="Su P."/>
            <person name="Kiefer A.F."/>
            <person name="Nichols A."/>
            <person name="Cepeda A.J."/>
            <person name="Yan W."/>
            <person name="Fan B."/>
            <person name="Jiang Y."/>
            <person name="Adhikari A."/>
            <person name="Zheng C.-J."/>
            <person name="Schuster L."/>
            <person name="Cowan T.M."/>
            <person name="Smanski M.J."/>
            <person name="Chevrette M.G."/>
            <person name="De Carvalho L.P.S."/>
            <person name="Shen B."/>
        </authorList>
    </citation>
    <scope>NUCLEOTIDE SEQUENCE [LARGE SCALE GENOMIC DNA]</scope>
    <source>
        <strain evidence="5 6">NPDC000234</strain>
    </source>
</reference>
<dbReference type="PANTHER" id="PTHR45527:SF11">
    <property type="entry name" value="NONRIBOSOMAL PEPTIDE SYNTHETASE 5"/>
    <property type="match status" value="1"/>
</dbReference>
<dbReference type="InterPro" id="IPR001242">
    <property type="entry name" value="Condensation_dom"/>
</dbReference>
<feature type="non-terminal residue" evidence="5">
    <location>
        <position position="146"/>
    </location>
</feature>
<dbReference type="Gene3D" id="3.30.559.10">
    <property type="entry name" value="Chloramphenicol acetyltransferase-like domain"/>
    <property type="match status" value="1"/>
</dbReference>
<keyword evidence="2" id="KW-0597">Phosphoprotein</keyword>
<dbReference type="EMBL" id="JBEPEK010000755">
    <property type="protein sequence ID" value="MER7187220.1"/>
    <property type="molecule type" value="Genomic_DNA"/>
</dbReference>
<feature type="domain" description="Condensation" evidence="4">
    <location>
        <begin position="7"/>
        <end position="146"/>
    </location>
</feature>
<dbReference type="RefSeq" id="WP_350791487.1">
    <property type="nucleotide sequence ID" value="NZ_JBEPEK010000755.1"/>
</dbReference>
<evidence type="ECO:0000256" key="3">
    <source>
        <dbReference type="ARBA" id="ARBA00022598"/>
    </source>
</evidence>
<dbReference type="InterPro" id="IPR023213">
    <property type="entry name" value="CAT-like_dom_sf"/>
</dbReference>
<dbReference type="SUPFAM" id="SSF52777">
    <property type="entry name" value="CoA-dependent acyltransferases"/>
    <property type="match status" value="1"/>
</dbReference>
<gene>
    <name evidence="5" type="ORF">ABT404_48505</name>
</gene>